<accession>A0ABR3RD61</accession>
<keyword evidence="2" id="KW-0472">Membrane</keyword>
<keyword evidence="2" id="KW-0812">Transmembrane</keyword>
<keyword evidence="4" id="KW-1185">Reference proteome</keyword>
<dbReference type="Proteomes" id="UP001521785">
    <property type="component" value="Unassembled WGS sequence"/>
</dbReference>
<evidence type="ECO:0000256" key="2">
    <source>
        <dbReference type="SAM" id="Phobius"/>
    </source>
</evidence>
<comment type="caution">
    <text evidence="3">The sequence shown here is derived from an EMBL/GenBank/DDBJ whole genome shotgun (WGS) entry which is preliminary data.</text>
</comment>
<reference evidence="3 4" key="1">
    <citation type="submission" date="2024-02" db="EMBL/GenBank/DDBJ databases">
        <title>De novo assembly and annotation of 12 fungi associated with fruit tree decline syndrome in Ontario, Canada.</title>
        <authorList>
            <person name="Sulman M."/>
            <person name="Ellouze W."/>
            <person name="Ilyukhin E."/>
        </authorList>
    </citation>
    <scope>NUCLEOTIDE SEQUENCE [LARGE SCALE GENOMIC DNA]</scope>
    <source>
        <strain evidence="3 4">M42-189</strain>
    </source>
</reference>
<dbReference type="EMBL" id="JAKJXO020000007">
    <property type="protein sequence ID" value="KAL1602365.1"/>
    <property type="molecule type" value="Genomic_DNA"/>
</dbReference>
<gene>
    <name evidence="3" type="ORF">SLS60_005781</name>
</gene>
<name>A0ABR3RD61_9PLEO</name>
<organism evidence="3 4">
    <name type="scientific">Paraconiothyrium brasiliense</name>
    <dbReference type="NCBI Taxonomy" id="300254"/>
    <lineage>
        <taxon>Eukaryota</taxon>
        <taxon>Fungi</taxon>
        <taxon>Dikarya</taxon>
        <taxon>Ascomycota</taxon>
        <taxon>Pezizomycotina</taxon>
        <taxon>Dothideomycetes</taxon>
        <taxon>Pleosporomycetidae</taxon>
        <taxon>Pleosporales</taxon>
        <taxon>Massarineae</taxon>
        <taxon>Didymosphaeriaceae</taxon>
        <taxon>Paraconiothyrium</taxon>
    </lineage>
</organism>
<proteinExistence type="predicted"/>
<feature type="region of interest" description="Disordered" evidence="1">
    <location>
        <begin position="52"/>
        <end position="79"/>
    </location>
</feature>
<evidence type="ECO:0000313" key="4">
    <source>
        <dbReference type="Proteomes" id="UP001521785"/>
    </source>
</evidence>
<sequence>MPSTTLQPPNEPTLYVPDTKAHNAIIFGTIATLLTTVGIIIAGATLRIAHQNRQTEHHHEHPAEEPEGIELNFIEGNEV</sequence>
<evidence type="ECO:0000256" key="1">
    <source>
        <dbReference type="SAM" id="MobiDB-lite"/>
    </source>
</evidence>
<evidence type="ECO:0000313" key="3">
    <source>
        <dbReference type="EMBL" id="KAL1602365.1"/>
    </source>
</evidence>
<protein>
    <submittedName>
        <fullName evidence="3">Uncharacterized protein</fullName>
    </submittedName>
</protein>
<feature type="compositionally biased region" description="Basic and acidic residues" evidence="1">
    <location>
        <begin position="53"/>
        <end position="64"/>
    </location>
</feature>
<keyword evidence="2" id="KW-1133">Transmembrane helix</keyword>
<feature type="transmembrane region" description="Helical" evidence="2">
    <location>
        <begin position="24"/>
        <end position="46"/>
    </location>
</feature>